<organism evidence="5 6">
    <name type="scientific">Ferrithrix thermotolerans DSM 19514</name>
    <dbReference type="NCBI Taxonomy" id="1121881"/>
    <lineage>
        <taxon>Bacteria</taxon>
        <taxon>Bacillati</taxon>
        <taxon>Actinomycetota</taxon>
        <taxon>Acidimicrobiia</taxon>
        <taxon>Acidimicrobiales</taxon>
        <taxon>Acidimicrobiaceae</taxon>
        <taxon>Ferrithrix</taxon>
    </lineage>
</organism>
<dbReference type="EMBL" id="FQUL01000036">
    <property type="protein sequence ID" value="SHE90422.1"/>
    <property type="molecule type" value="Genomic_DNA"/>
</dbReference>
<evidence type="ECO:0000313" key="5">
    <source>
        <dbReference type="EMBL" id="SHE90422.1"/>
    </source>
</evidence>
<dbReference type="PROSITE" id="PS00455">
    <property type="entry name" value="AMP_BINDING"/>
    <property type="match status" value="1"/>
</dbReference>
<feature type="domain" description="AMP-dependent synthetase/ligase" evidence="3">
    <location>
        <begin position="23"/>
        <end position="382"/>
    </location>
</feature>
<dbReference type="Gene3D" id="3.30.300.30">
    <property type="match status" value="1"/>
</dbReference>
<keyword evidence="6" id="KW-1185">Reference proteome</keyword>
<protein>
    <submittedName>
        <fullName evidence="5">Acyl-CoA synthetase (AMP-forming)/AMP-acid ligase II</fullName>
    </submittedName>
</protein>
<evidence type="ECO:0000259" key="4">
    <source>
        <dbReference type="Pfam" id="PF13193"/>
    </source>
</evidence>
<dbReference type="Proteomes" id="UP000184295">
    <property type="component" value="Unassembled WGS sequence"/>
</dbReference>
<dbReference type="Pfam" id="PF00501">
    <property type="entry name" value="AMP-binding"/>
    <property type="match status" value="1"/>
</dbReference>
<accession>A0A1M4XB60</accession>
<dbReference type="Pfam" id="PF13193">
    <property type="entry name" value="AMP-binding_C"/>
    <property type="match status" value="1"/>
</dbReference>
<dbReference type="InterPro" id="IPR045851">
    <property type="entry name" value="AMP-bd_C_sf"/>
</dbReference>
<feature type="domain" description="AMP-binding enzyme C-terminal" evidence="4">
    <location>
        <begin position="436"/>
        <end position="508"/>
    </location>
</feature>
<dbReference type="SUPFAM" id="SSF56801">
    <property type="entry name" value="Acetyl-CoA synthetase-like"/>
    <property type="match status" value="1"/>
</dbReference>
<dbReference type="STRING" id="1121881.SAMN02745225_01953"/>
<dbReference type="InterPro" id="IPR020845">
    <property type="entry name" value="AMP-binding_CS"/>
</dbReference>
<dbReference type="OrthoDB" id="9803968at2"/>
<dbReference type="Gene3D" id="3.40.50.12780">
    <property type="entry name" value="N-terminal domain of ligase-like"/>
    <property type="match status" value="1"/>
</dbReference>
<dbReference type="RefSeq" id="WP_072791884.1">
    <property type="nucleotide sequence ID" value="NZ_FQUL01000036.1"/>
</dbReference>
<keyword evidence="2 5" id="KW-0436">Ligase</keyword>
<dbReference type="PANTHER" id="PTHR43201:SF5">
    <property type="entry name" value="MEDIUM-CHAIN ACYL-COA LIGASE ACSF2, MITOCHONDRIAL"/>
    <property type="match status" value="1"/>
</dbReference>
<evidence type="ECO:0000259" key="3">
    <source>
        <dbReference type="Pfam" id="PF00501"/>
    </source>
</evidence>
<evidence type="ECO:0000313" key="6">
    <source>
        <dbReference type="Proteomes" id="UP000184295"/>
    </source>
</evidence>
<dbReference type="InterPro" id="IPR025110">
    <property type="entry name" value="AMP-bd_C"/>
</dbReference>
<dbReference type="AlphaFoldDB" id="A0A1M4XB60"/>
<evidence type="ECO:0000256" key="2">
    <source>
        <dbReference type="ARBA" id="ARBA00022598"/>
    </source>
</evidence>
<comment type="similarity">
    <text evidence="1">Belongs to the ATP-dependent AMP-binding enzyme family.</text>
</comment>
<proteinExistence type="inferred from homology"/>
<evidence type="ECO:0000256" key="1">
    <source>
        <dbReference type="ARBA" id="ARBA00006432"/>
    </source>
</evidence>
<dbReference type="InterPro" id="IPR042099">
    <property type="entry name" value="ANL_N_sf"/>
</dbReference>
<dbReference type="GO" id="GO:0006631">
    <property type="term" value="P:fatty acid metabolic process"/>
    <property type="evidence" value="ECO:0007669"/>
    <property type="project" value="TreeGrafter"/>
</dbReference>
<dbReference type="GO" id="GO:0031956">
    <property type="term" value="F:medium-chain fatty acid-CoA ligase activity"/>
    <property type="evidence" value="ECO:0007669"/>
    <property type="project" value="TreeGrafter"/>
</dbReference>
<dbReference type="InterPro" id="IPR000873">
    <property type="entry name" value="AMP-dep_synth/lig_dom"/>
</dbReference>
<gene>
    <name evidence="5" type="ORF">SAMN02745225_01953</name>
</gene>
<reference evidence="6" key="1">
    <citation type="submission" date="2016-11" db="EMBL/GenBank/DDBJ databases">
        <authorList>
            <person name="Varghese N."/>
            <person name="Submissions S."/>
        </authorList>
    </citation>
    <scope>NUCLEOTIDE SEQUENCE [LARGE SCALE GENOMIC DNA]</scope>
    <source>
        <strain evidence="6">DSM 19514</strain>
    </source>
</reference>
<sequence>MTDLELNLIQRVNVGDSLTRTSWRYPDKVALVEDEKRITYKEFNETVNRVANALLERGYSKGIPIALLAHNSYEFLVTYYACAKAGLICVPINLGWRPSEVSYVLAHSESQALIAQASIFETFKSALDGLESLREVFIFGAYKGEESTQQTTFEDLTSHVSSSEPQVLIEDRAPLSYLYTSGTTSAPKGVVSSHLAVYLESLGSALENHSTEKDVVSALMPMFHTAQLNGLCTPMIALGGRLIIMKGFNADLVLDSIEAEGMTTVFCLPFMVRELLERYREKPRNISTLKLIMYAMAPMPDALLRDAIDTFRCDFTLAFGQTEMNPVTTVFRPEHQLTHSGAVGTPQINVQIAILGDDGRVLNQGETGEICYRSPQSMSEYLKNPVATEEAFRGGWFHSGDAGKFDKDGVLWFEDRFKDVIKTGGENVSSIEVEKAIYATNPDVAEACVVGISHPKWSEAITAFVVPRAGSKIDPEALIRDLKLNLDGFKCPKKVVVVNTLPHTSTGKIQKHLVRKDHADLYGSSQLT</sequence>
<name>A0A1M4XB60_9ACTN</name>
<dbReference type="PANTHER" id="PTHR43201">
    <property type="entry name" value="ACYL-COA SYNTHETASE"/>
    <property type="match status" value="1"/>
</dbReference>